<dbReference type="EMBL" id="ADBV01000309">
    <property type="protein sequence ID" value="EJW87718.1"/>
    <property type="molecule type" value="Genomic_DNA"/>
</dbReference>
<dbReference type="InParanoid" id="J9EZP0"/>
<dbReference type="Proteomes" id="UP000270924">
    <property type="component" value="Unassembled WGS sequence"/>
</dbReference>
<dbReference type="OrthoDB" id="10453046at2759"/>
<keyword evidence="1" id="KW-0732">Signal</keyword>
<reference evidence="4" key="2">
    <citation type="submission" date="2012-08" db="EMBL/GenBank/DDBJ databases">
        <title>The Genome Sequence of Wuchereria bancrofti.</title>
        <authorList>
            <person name="Nutman T.B."/>
            <person name="Fink D.L."/>
            <person name="Russ C."/>
            <person name="Young S."/>
            <person name="Zeng Q."/>
            <person name="Koehrsen M."/>
            <person name="Alvarado L."/>
            <person name="Berlin A."/>
            <person name="Chapman S.B."/>
            <person name="Chen Z."/>
            <person name="Freedman E."/>
            <person name="Gellesch M."/>
            <person name="Goldberg J."/>
            <person name="Griggs A."/>
            <person name="Gujja S."/>
            <person name="Heilman E.R."/>
            <person name="Heiman D."/>
            <person name="Hepburn T."/>
            <person name="Howarth C."/>
            <person name="Jen D."/>
            <person name="Larson L."/>
            <person name="Lewis B."/>
            <person name="Mehta T."/>
            <person name="Park D."/>
            <person name="Pearson M."/>
            <person name="Roberts A."/>
            <person name="Saif S."/>
            <person name="Shea T."/>
            <person name="Shenoy N."/>
            <person name="Sisk P."/>
            <person name="Stolte C."/>
            <person name="Sykes S."/>
            <person name="Walk T."/>
            <person name="White J."/>
            <person name="Yandava C."/>
            <person name="Haas B."/>
            <person name="Henn M.R."/>
            <person name="Nusbaum C."/>
            <person name="Birren B."/>
        </authorList>
    </citation>
    <scope>NUCLEOTIDE SEQUENCE [LARGE SCALE GENOMIC DNA]</scope>
    <source>
        <strain evidence="4">NA</strain>
    </source>
</reference>
<dbReference type="EMBL" id="UYWW01012415">
    <property type="protein sequence ID" value="VDM20988.1"/>
    <property type="molecule type" value="Genomic_DNA"/>
</dbReference>
<sequence length="102" mass="11967">MRILLLSAFIVVIMATAISSLSFLNDPEIVDNVDRVTRVKRQWNNWNMYSYKSKTPFYKMKIKIPFPYGASMCPFDEFGYPGHFGYPPLHAPYLFGGYHYWV</sequence>
<feature type="signal peptide" evidence="1">
    <location>
        <begin position="1"/>
        <end position="20"/>
    </location>
</feature>
<reference evidence="3 5" key="3">
    <citation type="submission" date="2018-11" db="EMBL/GenBank/DDBJ databases">
        <authorList>
            <consortium name="Pathogen Informatics"/>
        </authorList>
    </citation>
    <scope>NUCLEOTIDE SEQUENCE [LARGE SCALE GENOMIC DNA]</scope>
</reference>
<protein>
    <submittedName>
        <fullName evidence="2">Uncharacterized protein</fullName>
    </submittedName>
</protein>
<evidence type="ECO:0000313" key="3">
    <source>
        <dbReference type="EMBL" id="VDM20988.1"/>
    </source>
</evidence>
<evidence type="ECO:0000313" key="2">
    <source>
        <dbReference type="EMBL" id="EJW87718.1"/>
    </source>
</evidence>
<feature type="chain" id="PRO_5036284137" evidence="1">
    <location>
        <begin position="21"/>
        <end position="102"/>
    </location>
</feature>
<proteinExistence type="predicted"/>
<reference evidence="2" key="1">
    <citation type="submission" date="2012-08" db="EMBL/GenBank/DDBJ databases">
        <title>The Genome Sequence of Wuchereria bancrofti.</title>
        <authorList>
            <consortium name="The Broad Institute Genome Sequencing Platform"/>
            <consortium name="Broad Institute Genome Sequencing Center for Infectious Disease"/>
            <person name="Nutman T.B."/>
            <person name="Fink D.L."/>
            <person name="Russ C."/>
            <person name="Young S."/>
            <person name="Zeng Q."/>
            <person name="Koehrsen M."/>
            <person name="Alvarado L."/>
            <person name="Berlin A."/>
            <person name="Borenstein D."/>
            <person name="Chapman S.B."/>
            <person name="Chen Z."/>
            <person name="Engels R."/>
            <person name="Freedman E."/>
            <person name="Gellesch M."/>
            <person name="Goldberg J."/>
            <person name="Griggs A."/>
            <person name="Gujja S."/>
            <person name="Heilman E.R."/>
            <person name="Heiman D."/>
            <person name="Hepburn T."/>
            <person name="Howarth C."/>
            <person name="Jen D."/>
            <person name="Larson L."/>
            <person name="Lewis B."/>
            <person name="Mehta T."/>
            <person name="Park D."/>
            <person name="Pearson M."/>
            <person name="Richards J."/>
            <person name="Roberts A."/>
            <person name="Saif S."/>
            <person name="Shea T."/>
            <person name="Shenoy N."/>
            <person name="Sisk P."/>
            <person name="Stolte C."/>
            <person name="Sykes S."/>
            <person name="Walk T."/>
            <person name="White J."/>
            <person name="Yandava C."/>
            <person name="Haas B."/>
            <person name="Henn M.R."/>
            <person name="Nusbaum C."/>
            <person name="Birren B."/>
        </authorList>
    </citation>
    <scope>NUCLEOTIDE SEQUENCE</scope>
</reference>
<organism evidence="2 4">
    <name type="scientific">Wuchereria bancrofti</name>
    <dbReference type="NCBI Taxonomy" id="6293"/>
    <lineage>
        <taxon>Eukaryota</taxon>
        <taxon>Metazoa</taxon>
        <taxon>Ecdysozoa</taxon>
        <taxon>Nematoda</taxon>
        <taxon>Chromadorea</taxon>
        <taxon>Rhabditida</taxon>
        <taxon>Spirurina</taxon>
        <taxon>Spiruromorpha</taxon>
        <taxon>Filarioidea</taxon>
        <taxon>Onchocercidae</taxon>
        <taxon>Wuchereria</taxon>
    </lineage>
</organism>
<dbReference type="AlphaFoldDB" id="J9EZP0"/>
<dbReference type="OMA" id="GASMCPF"/>
<evidence type="ECO:0000313" key="4">
    <source>
        <dbReference type="Proteomes" id="UP000004810"/>
    </source>
</evidence>
<evidence type="ECO:0000256" key="1">
    <source>
        <dbReference type="SAM" id="SignalP"/>
    </source>
</evidence>
<name>J9EZP0_WUCBA</name>
<accession>J9EZP0</accession>
<keyword evidence="5" id="KW-1185">Reference proteome</keyword>
<gene>
    <name evidence="3" type="ORF">WBA_LOCUS11650</name>
    <name evidence="2" type="ORF">WUBG_01367</name>
</gene>
<dbReference type="Proteomes" id="UP000004810">
    <property type="component" value="Unassembled WGS sequence"/>
</dbReference>
<evidence type="ECO:0000313" key="5">
    <source>
        <dbReference type="Proteomes" id="UP000270924"/>
    </source>
</evidence>